<keyword evidence="2" id="KW-1185">Reference proteome</keyword>
<proteinExistence type="predicted"/>
<dbReference type="Proteomes" id="UP000306022">
    <property type="component" value="Segment"/>
</dbReference>
<accession>A0A4Y5N0R7</accession>
<dbReference type="KEGG" id="vg:65071122"/>
<dbReference type="RefSeq" id="YP_010082122.1">
    <property type="nucleotide sequence ID" value="NC_055027.1"/>
</dbReference>
<evidence type="ECO:0000313" key="1">
    <source>
        <dbReference type="EMBL" id="QCW07630.1"/>
    </source>
</evidence>
<dbReference type="EMBL" id="MK779875">
    <property type="protein sequence ID" value="QCW07630.1"/>
    <property type="molecule type" value="Genomic_DNA"/>
</dbReference>
<reference evidence="1 2" key="1">
    <citation type="submission" date="2019-04" db="EMBL/GenBank/DDBJ databases">
        <authorList>
            <person name="de Jong A."/>
        </authorList>
    </citation>
    <scope>NUCLEOTIDE SEQUENCE [LARGE SCALE GENOMIC DNA]</scope>
</reference>
<name>A0A4Y5N0R7_9CAUD</name>
<dbReference type="GeneID" id="65071122"/>
<organism evidence="1 2">
    <name type="scientific">Lactococcus phage CHPC971</name>
    <dbReference type="NCBI Taxonomy" id="2575255"/>
    <lineage>
        <taxon>Viruses</taxon>
        <taxon>Duplodnaviria</taxon>
        <taxon>Heunggongvirae</taxon>
        <taxon>Uroviricota</taxon>
        <taxon>Caudoviricetes</taxon>
        <taxon>Fremauxvirus</taxon>
        <taxon>Fremauxvirus CHPC971</taxon>
    </lineage>
</organism>
<sequence length="129" mass="15553">MRLKQYLKKLNVFDVDYDVSFILHDYNDIEPDFFYLSWLSDNAYNKLYPTYSIEDPDATLVVDIAQIKHIKTIPDWLLDIPGYCYSYSRVTRDELGINMVDIEIYTDRIMHLYLQNNKKYGDFIKCYYN</sequence>
<protein>
    <submittedName>
        <fullName evidence="1">Uncharacterized protein</fullName>
    </submittedName>
</protein>
<evidence type="ECO:0000313" key="2">
    <source>
        <dbReference type="Proteomes" id="UP000306022"/>
    </source>
</evidence>